<name>A0A371NAV7_9EURY</name>
<dbReference type="InterPro" id="IPR018975">
    <property type="entry name" value="Pseudomurein-binding_repeat"/>
</dbReference>
<evidence type="ECO:0000313" key="1">
    <source>
        <dbReference type="EMBL" id="REE25267.1"/>
    </source>
</evidence>
<protein>
    <submittedName>
        <fullName evidence="1">Pseudomurein-binding repeat protein</fullName>
    </submittedName>
</protein>
<evidence type="ECO:0000313" key="2">
    <source>
        <dbReference type="Proteomes" id="UP000256864"/>
    </source>
</evidence>
<proteinExistence type="predicted"/>
<dbReference type="AlphaFoldDB" id="A0A371NAV7"/>
<dbReference type="EMBL" id="QREL01000003">
    <property type="protein sequence ID" value="REE25267.1"/>
    <property type="molecule type" value="Genomic_DNA"/>
</dbReference>
<keyword evidence="2" id="KW-1185">Reference proteome</keyword>
<accession>A0A371NAV7</accession>
<comment type="caution">
    <text evidence="1">The sequence shown here is derived from an EMBL/GenBank/DDBJ whole genome shotgun (WGS) entry which is preliminary data.</text>
</comment>
<dbReference type="Proteomes" id="UP000256864">
    <property type="component" value="Unassembled WGS sequence"/>
</dbReference>
<sequence>MQFNRIMLLGAVILFISVSVGDATAADIFLTSDCISGNRSADIESLNIIKTCIENESEHNVTVDPLAPKPGEGYRAVKCAREGGVAVYLAASCPGAMTDVARMAASTGKGVIFVNTGSLDLKKTTFLRRAWDDNFSSRYFAGIVSPYRFLTSAGVRIIQPNVDCAGGSWEDKCRFVASEILRMLNETPEMLQRKGRFYNSKLIAYHSIDPARMAYTADGIYRDILRGRKLKGSYSGYTPARFLLMVTDYMNGPIRPIKVRGPSNAGVKSTFHGYISRKEYRALAADVNRYMRKYLKAPNYIRFRGKIIGYRDLLRIYSKITRTHTSKKKMQLPSSVKV</sequence>
<organism evidence="1 2">
    <name type="scientific">Methanothermobacter defluvii</name>
    <dbReference type="NCBI Taxonomy" id="49339"/>
    <lineage>
        <taxon>Archaea</taxon>
        <taxon>Methanobacteriati</taxon>
        <taxon>Methanobacteriota</taxon>
        <taxon>Methanomada group</taxon>
        <taxon>Methanobacteria</taxon>
        <taxon>Methanobacteriales</taxon>
        <taxon>Methanobacteriaceae</taxon>
        <taxon>Methanothermobacter</taxon>
    </lineage>
</organism>
<reference evidence="1 2" key="1">
    <citation type="submission" date="2018-07" db="EMBL/GenBank/DDBJ databases">
        <title>Genomic Encyclopedia of Type Strains, Phase IV (KMG-IV): sequencing the most valuable type-strain genomes for metagenomic binning, comparative biology and taxonomic classification.</title>
        <authorList>
            <person name="Goeker M."/>
        </authorList>
    </citation>
    <scope>NUCLEOTIDE SEQUENCE [LARGE SCALE GENOMIC DNA]</scope>
    <source>
        <strain evidence="1 2">DSM 7466</strain>
    </source>
</reference>
<dbReference type="Pfam" id="PF09373">
    <property type="entry name" value="PMBR"/>
    <property type="match status" value="1"/>
</dbReference>
<gene>
    <name evidence="1" type="ORF">C7452_1617</name>
</gene>
<dbReference type="PROSITE" id="PS50096">
    <property type="entry name" value="IQ"/>
    <property type="match status" value="1"/>
</dbReference>